<reference evidence="3" key="4">
    <citation type="journal article" date="2014" name="Genome Announc.">
        <title>Draft genome sequences of six enterohepatic helicobacter species isolated from humans and one from rhesus macaques.</title>
        <authorList>
            <person name="Shen Z."/>
            <person name="Sheh A."/>
            <person name="Young S.K."/>
            <person name="Abouelliel A."/>
            <person name="Ward D.V."/>
            <person name="Earl A.M."/>
            <person name="Fox J.G."/>
        </authorList>
    </citation>
    <scope>NUCLEOTIDE SEQUENCE [LARGE SCALE GENOMIC DNA]</scope>
    <source>
        <strain evidence="3">CCUG 18818</strain>
    </source>
</reference>
<dbReference type="AlphaFoldDB" id="A0AAI8MP82"/>
<accession>A0AAI8MP82</accession>
<protein>
    <submittedName>
        <fullName evidence="1">Uncharacterized protein</fullName>
    </submittedName>
</protein>
<evidence type="ECO:0000313" key="2">
    <source>
        <dbReference type="EMBL" id="EFR45469.1"/>
    </source>
</evidence>
<reference evidence="1" key="3">
    <citation type="submission" date="2012-07" db="EMBL/GenBank/DDBJ databases">
        <authorList>
            <person name="Akiyama T."/>
            <person name="Takeshita N."/>
            <person name="Ohmagari N."/>
            <person name="Kirikae T."/>
        </authorList>
    </citation>
    <scope>NUCLEOTIDE SEQUENCE</scope>
    <source>
        <strain evidence="1">ATCC BAA-847</strain>
    </source>
</reference>
<gene>
    <name evidence="1" type="ORF">HCBAA847_1621</name>
    <name evidence="2" type="ORF">HCCG_00015</name>
</gene>
<dbReference type="RefSeq" id="WP_002955292.1">
    <property type="nucleotide sequence ID" value="NC_020555.1"/>
</dbReference>
<sequence>MNKECVTYGIKESEMNPNNKRINGIAVILNAEDYSILQIKENPKMKFIEKYDDGLSYKVLLFDSYDDLGEYLFFSNQYSKAFSKGMDNADNKLWILRREEARQID</sequence>
<name>A0AAI8MP82_9HELI</name>
<dbReference type="Proteomes" id="UP000006036">
    <property type="component" value="Chromosome 1"/>
</dbReference>
<dbReference type="EMBL" id="DS990391">
    <property type="protein sequence ID" value="EFR45469.1"/>
    <property type="molecule type" value="Genomic_DNA"/>
</dbReference>
<proteinExistence type="predicted"/>
<evidence type="ECO:0000313" key="1">
    <source>
        <dbReference type="EMBL" id="BAM32851.1"/>
    </source>
</evidence>
<evidence type="ECO:0000313" key="3">
    <source>
        <dbReference type="Proteomes" id="UP000005755"/>
    </source>
</evidence>
<dbReference type="EMBL" id="AP012492">
    <property type="protein sequence ID" value="BAM32851.1"/>
    <property type="molecule type" value="Genomic_DNA"/>
</dbReference>
<dbReference type="Proteomes" id="UP000005755">
    <property type="component" value="Unassembled WGS sequence"/>
</dbReference>
<organism evidence="1 4">
    <name type="scientific">Helicobacter cinaedi CCUG 18818 = ATCC BAA-847</name>
    <dbReference type="NCBI Taxonomy" id="537971"/>
    <lineage>
        <taxon>Bacteria</taxon>
        <taxon>Pseudomonadati</taxon>
        <taxon>Campylobacterota</taxon>
        <taxon>Epsilonproteobacteria</taxon>
        <taxon>Campylobacterales</taxon>
        <taxon>Helicobacteraceae</taxon>
        <taxon>Helicobacter</taxon>
    </lineage>
</organism>
<reference evidence="2" key="1">
    <citation type="submission" date="2008-08" db="EMBL/GenBank/DDBJ databases">
        <title>Annotation of Helicobacter cinaedi strain CCUG 18818.</title>
        <authorList>
            <consortium name="The Broad Institute Genome Sequencing Platform"/>
            <person name="Fox J.G."/>
            <person name="Shen Z."/>
            <person name="Charoenlap N."/>
            <person name="Schauer D.B."/>
            <person name="Ward D."/>
            <person name="Mehta T."/>
            <person name="Young S."/>
            <person name="Jaffe D."/>
            <person name="Gnerre S."/>
            <person name="Berlin A."/>
            <person name="Heiman D."/>
            <person name="Hepburn T."/>
            <person name="Shea T."/>
            <person name="Sykes S."/>
            <person name="Alvarado L."/>
            <person name="Kodira C."/>
            <person name="Borodovsky M."/>
            <person name="Lander E."/>
            <person name="Galagan J."/>
            <person name="Nusbaum C."/>
            <person name="Birren B."/>
        </authorList>
    </citation>
    <scope>NUCLEOTIDE SEQUENCE</scope>
    <source>
        <strain evidence="2">CCUG 18818</strain>
    </source>
</reference>
<evidence type="ECO:0000313" key="4">
    <source>
        <dbReference type="Proteomes" id="UP000006036"/>
    </source>
</evidence>
<reference evidence="1 4" key="2">
    <citation type="journal article" date="2012" name="J. Bacteriol.">
        <title>Complete Genome Sequence of Helicobacter cinaedi Type Strain ATCC BAA-847.</title>
        <authorList>
            <person name="Miyoshi-Akiyama T."/>
            <person name="Takeshita N."/>
            <person name="Ohmagari N."/>
            <person name="Kirikae T."/>
        </authorList>
    </citation>
    <scope>NUCLEOTIDE SEQUENCE [LARGE SCALE GENOMIC DNA]</scope>
    <source>
        <strain evidence="1 4">ATCC BAA-847</strain>
    </source>
</reference>
<dbReference type="KEGG" id="hcb:HCBAA847_1621"/>
<keyword evidence="3" id="KW-1185">Reference proteome</keyword>